<dbReference type="SUPFAM" id="SSF50729">
    <property type="entry name" value="PH domain-like"/>
    <property type="match status" value="1"/>
</dbReference>
<dbReference type="Gene3D" id="2.30.29.30">
    <property type="entry name" value="Pleckstrin-homology domain (PH domain)/Phosphotyrosine-binding domain (PTB)"/>
    <property type="match status" value="1"/>
</dbReference>
<evidence type="ECO:0000256" key="2">
    <source>
        <dbReference type="ARBA" id="ARBA00023098"/>
    </source>
</evidence>
<dbReference type="STRING" id="65357.A0A024FYH2"/>
<evidence type="ECO:0000259" key="3">
    <source>
        <dbReference type="PROSITE" id="PS50003"/>
    </source>
</evidence>
<dbReference type="AlphaFoldDB" id="A0A024FYH2"/>
<dbReference type="PANTHER" id="PTHR12187">
    <property type="entry name" value="AGAP000124-PA"/>
    <property type="match status" value="1"/>
</dbReference>
<accession>A0A024FYH2</accession>
<dbReference type="EMBL" id="CAIX01000002">
    <property type="protein sequence ID" value="CCI39556.1"/>
    <property type="molecule type" value="Genomic_DNA"/>
</dbReference>
<dbReference type="InterPro" id="IPR001849">
    <property type="entry name" value="PH_domain"/>
</dbReference>
<dbReference type="SMART" id="SM00233">
    <property type="entry name" value="PH"/>
    <property type="match status" value="1"/>
</dbReference>
<proteinExistence type="predicted"/>
<dbReference type="GO" id="GO:0016316">
    <property type="term" value="F:phosphatidylinositol-3,4-bisphosphate 4-phosphatase activity"/>
    <property type="evidence" value="ECO:0007669"/>
    <property type="project" value="InterPro"/>
</dbReference>
<evidence type="ECO:0000313" key="4">
    <source>
        <dbReference type="EMBL" id="CCI39556.1"/>
    </source>
</evidence>
<dbReference type="Pfam" id="PF00169">
    <property type="entry name" value="PH"/>
    <property type="match status" value="1"/>
</dbReference>
<keyword evidence="1" id="KW-0378">Hydrolase</keyword>
<evidence type="ECO:0000313" key="5">
    <source>
        <dbReference type="Proteomes" id="UP000053237"/>
    </source>
</evidence>
<name>A0A024FYH2_9STRA</name>
<keyword evidence="5" id="KW-1185">Reference proteome</keyword>
<dbReference type="GO" id="GO:0005737">
    <property type="term" value="C:cytoplasm"/>
    <property type="evidence" value="ECO:0007669"/>
    <property type="project" value="TreeGrafter"/>
</dbReference>
<sequence length="1106" mass="126116">MLNAIKRREMHGNFDAKNKKLVDTQFTGQSVPQAQYNSEIYSPRKLPFSFSTWNVLYAGVLQKQGSWRQNWKRRYFILRNNLPSLCYYKSKEKLDLLGYTLISRDTLVLDRSSKTQEGTFQFRFQVRGENRSLALKTDSTENLTRWISSVQKLVDRVREAHFRPTVQSTHLETLATDGTEPAHTLDAEQDLRNEESREGTEHQQLPENHELLTKMIENDACDRVRGDKLLGTKSSKSGLYQSLEKEGTALSRQINMYRLKKRASSGEKDVCVDILLGSRCQFLLTDVRNDKTACFVKLVGFLHASNASEEIAVTDAVQLVSAEPTYIKKSSGIMISQNSFSGNVVRLSFSLVVSCDLQIYRYVKAIVYRCFINQNVELSQQCIGAGTGMVINSCALAIPIAESSTCHEALEIGKKFRVDSYNTPSSCNNVKIVPIKEDSMQVYLHSFPAHLSQNILPTSGRSVAYMKYRFLARVVSTADSKYMLEEAQTPMEKLRRSYNLLEWSRSLDGLHIPSDKRMCAIEEILRTPHSTFGLPVAFLDYLETKVLENTRAIRVLLMDTRNQTGHAQSLLKYELCYHEMKEKEYVQQRQFLLKQEKQLMKDDQGRSVMKTLRIGTPSITAKNHKSAIFKRSVYRNITEWQFVPTNMQNQYMCLYQTPEIRKAGEEEASQQQDSDLCLVWHTMTMGCPAAHTKGFSVHGNWSEVLKQAPPKRIVRTFLGSDSTQRDDAVTHDTCTHDRNSLNLALAGPTLFSSKTAEESMTELKHRLEIRERLHIVSCQILSAAVANILASLDLAVLGSQYHQMQLNNACDFGYLLSFESLLSTKGKETGMLEDFSAAVKWLRNVHVQFRKHYSSGNTFTVRDHTSLKDSRCAIEALGVLPVAYTREQIGKSSQRSIMVTIGISMEQMKVLPLELRQCASFRLRAVLFTQGINENQSLANIIKSSAVKLQEKINQENLLELRYIYIRYRRLHDDTSAHSFQAMDLLLSRIQKHVATSSNHYRKTFDLLIDTSDFCRELGAARVTSCKSGKDRTAMSVTMEQTRICEKELHAVNPKLLCHNMRLYGVRRKNVFMNIGTWSFAFNEMQRKLLPDCYKPPAGSYKSGKT</sequence>
<dbReference type="OrthoDB" id="159395at2759"/>
<organism evidence="4 5">
    <name type="scientific">Albugo candida</name>
    <dbReference type="NCBI Taxonomy" id="65357"/>
    <lineage>
        <taxon>Eukaryota</taxon>
        <taxon>Sar</taxon>
        <taxon>Stramenopiles</taxon>
        <taxon>Oomycota</taxon>
        <taxon>Peronosporomycetes</taxon>
        <taxon>Albuginales</taxon>
        <taxon>Albuginaceae</taxon>
        <taxon>Albugo</taxon>
    </lineage>
</organism>
<dbReference type="InParanoid" id="A0A024FYH2"/>
<dbReference type="PANTHER" id="PTHR12187:SF11">
    <property type="entry name" value="PHOSPHATIDYLINOSITOL-3,4-BISPHOSPHATE 4-PHOSPHATASE"/>
    <property type="match status" value="1"/>
</dbReference>
<comment type="caution">
    <text evidence="4">The sequence shown here is derived from an EMBL/GenBank/DDBJ whole genome shotgun (WGS) entry which is preliminary data.</text>
</comment>
<protein>
    <recommendedName>
        <fullName evidence="3">PH domain-containing protein</fullName>
    </recommendedName>
</protein>
<feature type="domain" description="PH" evidence="3">
    <location>
        <begin position="54"/>
        <end position="155"/>
    </location>
</feature>
<keyword evidence="2" id="KW-0443">Lipid metabolism</keyword>
<dbReference type="InterPro" id="IPR011993">
    <property type="entry name" value="PH-like_dom_sf"/>
</dbReference>
<dbReference type="Proteomes" id="UP000053237">
    <property type="component" value="Unassembled WGS sequence"/>
</dbReference>
<gene>
    <name evidence="4" type="ORF">BN9_003390</name>
</gene>
<dbReference type="PROSITE" id="PS50003">
    <property type="entry name" value="PH_DOMAIN"/>
    <property type="match status" value="1"/>
</dbReference>
<evidence type="ECO:0000256" key="1">
    <source>
        <dbReference type="ARBA" id="ARBA00022801"/>
    </source>
</evidence>
<reference evidence="4 5" key="1">
    <citation type="submission" date="2012-05" db="EMBL/GenBank/DDBJ databases">
        <title>Recombination and specialization in a pathogen metapopulation.</title>
        <authorList>
            <person name="Gardiner A."/>
            <person name="Kemen E."/>
            <person name="Schultz-Larsen T."/>
            <person name="MacLean D."/>
            <person name="Van Oosterhout C."/>
            <person name="Jones J.D.G."/>
        </authorList>
    </citation>
    <scope>NUCLEOTIDE SEQUENCE [LARGE SCALE GENOMIC DNA]</scope>
    <source>
        <strain evidence="4 5">Ac Nc2</strain>
    </source>
</reference>
<dbReference type="InterPro" id="IPR039034">
    <property type="entry name" value="INPP4"/>
</dbReference>